<evidence type="ECO:0000256" key="7">
    <source>
        <dbReference type="ARBA" id="ARBA00022967"/>
    </source>
</evidence>
<dbReference type="EC" id="7.4.2.8" evidence="10"/>
<evidence type="ECO:0000256" key="4">
    <source>
        <dbReference type="ARBA" id="ARBA00022741"/>
    </source>
</evidence>
<dbReference type="Gene3D" id="3.40.50.300">
    <property type="entry name" value="P-loop containing nucleotide triphosphate hydrolases"/>
    <property type="match status" value="2"/>
</dbReference>
<dbReference type="Pfam" id="PF07517">
    <property type="entry name" value="SecA_DEAD"/>
    <property type="match status" value="1"/>
</dbReference>
<dbReference type="PROSITE" id="PS01312">
    <property type="entry name" value="SECA"/>
    <property type="match status" value="1"/>
</dbReference>
<sequence length="652" mass="72938">MANFLTSLTNRIRGFLLTGENEIPSLWWDMIDQIQSLRDGYHSASESQLFDEWHSLRYRVQSGESLTNLLPEAFALVSEQMQRHLGITPYPVQYLGAFAMHEGAIAEMQTGEGKTLTAALVLCLNALPEAGIHIATANDYLAERDAAWLSPVYHSLGMTVGVITSDSSKSERRDAYDCDITYSTAREFGFDYLRDLLSIPNHKMSINTRRQQLFGRQPDKTAKLLVNPRAPYMVIIDEADSILIDEARTPLIIGQQDSGDESQLKSVCQWGASHTTRLTADEHYIDHGPQRGMELTEAGRRIVREMLLEQGAPASLDTGTAYLASERALRVQNYFHNGREYVVHEGKVAIVDEFTGRIAEGRMWQNGIHQAIEAKEGLEITTPTKIGAQTTVQELFARYPRMAGMTGTAESATSELKKVFSTPVISIPTNRPSRRELHPEQIFMTAEEKWKAVVQETAEMHRLGRPVLIGTRSVNLSNELSALLLQKGLEHEVLHALNHENEAAIIKEAGQPGRITVATNMAGRGTDILLGEEVSERGGLHVICSELHESARIDRQLTGRAARQGDPGSARIFVSLEDDILRAGLDSEAVEELTAKFQGGIHDRKTVLRAFYLAQQRIEKRHELQRIELVKRIQERREMLHKMGQHANLDAL</sequence>
<dbReference type="GO" id="GO:0008564">
    <property type="term" value="F:protein-exporting ATPase activity"/>
    <property type="evidence" value="ECO:0007669"/>
    <property type="project" value="UniProtKB-EC"/>
</dbReference>
<dbReference type="HAMAP" id="MF_01382">
    <property type="entry name" value="SecA"/>
    <property type="match status" value="1"/>
</dbReference>
<dbReference type="OrthoDB" id="9805579at2"/>
<keyword evidence="9 10" id="KW-0472">Membrane</keyword>
<keyword evidence="4 10" id="KW-0547">Nucleotide-binding</keyword>
<dbReference type="SMART" id="SM00958">
    <property type="entry name" value="SecA_PP_bind"/>
    <property type="match status" value="1"/>
</dbReference>
<evidence type="ECO:0000256" key="8">
    <source>
        <dbReference type="ARBA" id="ARBA00023010"/>
    </source>
</evidence>
<evidence type="ECO:0000256" key="5">
    <source>
        <dbReference type="ARBA" id="ARBA00022840"/>
    </source>
</evidence>
<evidence type="ECO:0000259" key="12">
    <source>
        <dbReference type="PROSITE" id="PS51194"/>
    </source>
</evidence>
<reference evidence="14 15" key="1">
    <citation type="submission" date="2019-02" db="EMBL/GenBank/DDBJ databases">
        <title>Deep-cultivation of Planctomycetes and their phenomic and genomic characterization uncovers novel biology.</title>
        <authorList>
            <person name="Wiegand S."/>
            <person name="Jogler M."/>
            <person name="Boedeker C."/>
            <person name="Pinto D."/>
            <person name="Vollmers J."/>
            <person name="Rivas-Marin E."/>
            <person name="Kohn T."/>
            <person name="Peeters S.H."/>
            <person name="Heuer A."/>
            <person name="Rast P."/>
            <person name="Oberbeckmann S."/>
            <person name="Bunk B."/>
            <person name="Jeske O."/>
            <person name="Meyerdierks A."/>
            <person name="Storesund J.E."/>
            <person name="Kallscheuer N."/>
            <person name="Luecker S."/>
            <person name="Lage O.M."/>
            <person name="Pohl T."/>
            <person name="Merkel B.J."/>
            <person name="Hornburger P."/>
            <person name="Mueller R.-W."/>
            <person name="Bruemmer F."/>
            <person name="Labrenz M."/>
            <person name="Spormann A.M."/>
            <person name="Op den Camp H."/>
            <person name="Overmann J."/>
            <person name="Amann R."/>
            <person name="Jetten M.S.M."/>
            <person name="Mascher T."/>
            <person name="Medema M.H."/>
            <person name="Devos D.P."/>
            <person name="Kaster A.-K."/>
            <person name="Ovreas L."/>
            <person name="Rohde M."/>
            <person name="Galperin M.Y."/>
            <person name="Jogler C."/>
        </authorList>
    </citation>
    <scope>NUCLEOTIDE SEQUENCE [LARGE SCALE GENOMIC DNA]</scope>
    <source>
        <strain evidence="14 15">Pan161</strain>
    </source>
</reference>
<comment type="subunit">
    <text evidence="10">Monomer and homodimer. Part of the essential Sec protein translocation apparatus which comprises SecA, SecYEG and auxiliary proteins SecDF. Other proteins may also be involved.</text>
</comment>
<evidence type="ECO:0000256" key="1">
    <source>
        <dbReference type="ARBA" id="ARBA00022448"/>
    </source>
</evidence>
<evidence type="ECO:0000256" key="10">
    <source>
        <dbReference type="HAMAP-Rule" id="MF_01382"/>
    </source>
</evidence>
<evidence type="ECO:0000256" key="9">
    <source>
        <dbReference type="ARBA" id="ARBA00023136"/>
    </source>
</evidence>
<dbReference type="InterPro" id="IPR027417">
    <property type="entry name" value="P-loop_NTPase"/>
</dbReference>
<keyword evidence="2 10" id="KW-1003">Cell membrane</keyword>
<dbReference type="InterPro" id="IPR011130">
    <property type="entry name" value="SecA_preprotein_X-link_dom"/>
</dbReference>
<dbReference type="Proteomes" id="UP000316855">
    <property type="component" value="Chromosome"/>
</dbReference>
<dbReference type="PROSITE" id="PS51196">
    <property type="entry name" value="SECA_MOTOR_DEAD"/>
    <property type="match status" value="1"/>
</dbReference>
<dbReference type="InterPro" id="IPR011115">
    <property type="entry name" value="SecA_DEAD"/>
</dbReference>
<evidence type="ECO:0000256" key="3">
    <source>
        <dbReference type="ARBA" id="ARBA00022490"/>
    </source>
</evidence>
<protein>
    <recommendedName>
        <fullName evidence="10">Protein translocase subunit SecA</fullName>
        <ecNumber evidence="10">7.4.2.8</ecNumber>
    </recommendedName>
</protein>
<keyword evidence="6 10" id="KW-0653">Protein transport</keyword>
<organism evidence="14 15">
    <name type="scientific">Gimesia algae</name>
    <dbReference type="NCBI Taxonomy" id="2527971"/>
    <lineage>
        <taxon>Bacteria</taxon>
        <taxon>Pseudomonadati</taxon>
        <taxon>Planctomycetota</taxon>
        <taxon>Planctomycetia</taxon>
        <taxon>Planctomycetales</taxon>
        <taxon>Planctomycetaceae</taxon>
        <taxon>Gimesia</taxon>
    </lineage>
</organism>
<evidence type="ECO:0000259" key="13">
    <source>
        <dbReference type="PROSITE" id="PS51196"/>
    </source>
</evidence>
<dbReference type="PANTHER" id="PTHR30612:SF0">
    <property type="entry name" value="CHLOROPLAST PROTEIN-TRANSPORTING ATPASE"/>
    <property type="match status" value="1"/>
</dbReference>
<dbReference type="GO" id="GO:0006605">
    <property type="term" value="P:protein targeting"/>
    <property type="evidence" value="ECO:0007669"/>
    <property type="project" value="UniProtKB-UniRule"/>
</dbReference>
<keyword evidence="5 10" id="KW-0067">ATP-binding</keyword>
<dbReference type="InterPro" id="IPR001650">
    <property type="entry name" value="Helicase_C-like"/>
</dbReference>
<name>A0A517VMF4_9PLAN</name>
<dbReference type="SUPFAM" id="SSF52540">
    <property type="entry name" value="P-loop containing nucleoside triphosphate hydrolases"/>
    <property type="match status" value="2"/>
</dbReference>
<accession>A0A517VMF4</accession>
<keyword evidence="1 10" id="KW-0813">Transport</keyword>
<dbReference type="SUPFAM" id="SSF81767">
    <property type="entry name" value="Pre-protein crosslinking domain of SecA"/>
    <property type="match status" value="1"/>
</dbReference>
<dbReference type="InterPro" id="IPR020937">
    <property type="entry name" value="SecA_CS"/>
</dbReference>
<dbReference type="GO" id="GO:0065002">
    <property type="term" value="P:intracellular protein transmembrane transport"/>
    <property type="evidence" value="ECO:0007669"/>
    <property type="project" value="UniProtKB-UniRule"/>
</dbReference>
<dbReference type="FunFam" id="3.40.50.300:FF:000429">
    <property type="entry name" value="Preprotein translocase subunit SecA"/>
    <property type="match status" value="1"/>
</dbReference>
<dbReference type="PROSITE" id="PS51194">
    <property type="entry name" value="HELICASE_CTER"/>
    <property type="match status" value="1"/>
</dbReference>
<feature type="binding site" evidence="10">
    <location>
        <position position="527"/>
    </location>
    <ligand>
        <name>ATP</name>
        <dbReference type="ChEBI" id="CHEBI:30616"/>
    </ligand>
</feature>
<dbReference type="GO" id="GO:0005524">
    <property type="term" value="F:ATP binding"/>
    <property type="evidence" value="ECO:0007669"/>
    <property type="project" value="UniProtKB-UniRule"/>
</dbReference>
<dbReference type="GO" id="GO:0005829">
    <property type="term" value="C:cytosol"/>
    <property type="evidence" value="ECO:0007669"/>
    <property type="project" value="TreeGrafter"/>
</dbReference>
<evidence type="ECO:0000256" key="2">
    <source>
        <dbReference type="ARBA" id="ARBA00022475"/>
    </source>
</evidence>
<dbReference type="GO" id="GO:0031522">
    <property type="term" value="C:cell envelope Sec protein transport complex"/>
    <property type="evidence" value="ECO:0007669"/>
    <property type="project" value="TreeGrafter"/>
</dbReference>
<dbReference type="PANTHER" id="PTHR30612">
    <property type="entry name" value="SECA INNER MEMBRANE COMPONENT OF SEC PROTEIN SECRETION SYSTEM"/>
    <property type="match status" value="1"/>
</dbReference>
<dbReference type="CDD" id="cd18803">
    <property type="entry name" value="SF2_C_secA"/>
    <property type="match status" value="1"/>
</dbReference>
<dbReference type="Pfam" id="PF21090">
    <property type="entry name" value="P-loop_SecA"/>
    <property type="match status" value="1"/>
</dbReference>
<dbReference type="InterPro" id="IPR044722">
    <property type="entry name" value="SecA_SF2_C"/>
</dbReference>
<evidence type="ECO:0000256" key="6">
    <source>
        <dbReference type="ARBA" id="ARBA00022927"/>
    </source>
</evidence>
<dbReference type="InterPro" id="IPR014001">
    <property type="entry name" value="Helicase_ATP-bd"/>
</dbReference>
<dbReference type="AlphaFoldDB" id="A0A517VMF4"/>
<feature type="binding site" evidence="10">
    <location>
        <position position="93"/>
    </location>
    <ligand>
        <name>ATP</name>
        <dbReference type="ChEBI" id="CHEBI:30616"/>
    </ligand>
</feature>
<dbReference type="KEGG" id="gax:Pan161_58970"/>
<comment type="similarity">
    <text evidence="10">Belongs to the SecA family.</text>
</comment>
<evidence type="ECO:0000313" key="15">
    <source>
        <dbReference type="Proteomes" id="UP000316855"/>
    </source>
</evidence>
<evidence type="ECO:0000313" key="14">
    <source>
        <dbReference type="EMBL" id="QDT94203.1"/>
    </source>
</evidence>
<dbReference type="InterPro" id="IPR014018">
    <property type="entry name" value="SecA_motor_DEAD"/>
</dbReference>
<keyword evidence="8 10" id="KW-0811">Translocation</keyword>
<feature type="domain" description="SecA family profile" evidence="13">
    <location>
        <begin position="9"/>
        <end position="606"/>
    </location>
</feature>
<dbReference type="Pfam" id="PF01043">
    <property type="entry name" value="SecA_PP_bind"/>
    <property type="match status" value="1"/>
</dbReference>
<dbReference type="InterPro" id="IPR000185">
    <property type="entry name" value="SecA"/>
</dbReference>
<dbReference type="RefSeq" id="WP_145232122.1">
    <property type="nucleotide sequence ID" value="NZ_CP036343.1"/>
</dbReference>
<dbReference type="CDD" id="cd17928">
    <property type="entry name" value="DEXDc_SecA"/>
    <property type="match status" value="1"/>
</dbReference>
<dbReference type="GO" id="GO:0043952">
    <property type="term" value="P:protein transport by the Sec complex"/>
    <property type="evidence" value="ECO:0007669"/>
    <property type="project" value="TreeGrafter"/>
</dbReference>
<feature type="binding site" evidence="10">
    <location>
        <begin position="111"/>
        <end position="115"/>
    </location>
    <ligand>
        <name>ATP</name>
        <dbReference type="ChEBI" id="CHEBI:30616"/>
    </ligand>
</feature>
<dbReference type="GO" id="GO:0017038">
    <property type="term" value="P:protein import"/>
    <property type="evidence" value="ECO:0007669"/>
    <property type="project" value="InterPro"/>
</dbReference>
<keyword evidence="15" id="KW-1185">Reference proteome</keyword>
<dbReference type="PROSITE" id="PS51192">
    <property type="entry name" value="HELICASE_ATP_BIND_1"/>
    <property type="match status" value="1"/>
</dbReference>
<comment type="function">
    <text evidence="10">Part of the Sec protein translocase complex. Interacts with the SecYEG preprotein conducting channel. Has a central role in coupling the hydrolysis of ATP to the transfer of proteins into and across the cell membrane, serving as an ATP-driven molecular motor driving the stepwise translocation of polypeptide chains across the membrane.</text>
</comment>
<dbReference type="InterPro" id="IPR036670">
    <property type="entry name" value="SecA_X-link_sf"/>
</dbReference>
<proteinExistence type="inferred from homology"/>
<dbReference type="EMBL" id="CP036343">
    <property type="protein sequence ID" value="QDT94203.1"/>
    <property type="molecule type" value="Genomic_DNA"/>
</dbReference>
<comment type="catalytic activity">
    <reaction evidence="10">
        <text>ATP + H2O + cellular proteinSide 1 = ADP + phosphate + cellular proteinSide 2.</text>
        <dbReference type="EC" id="7.4.2.8"/>
    </reaction>
</comment>
<keyword evidence="3 10" id="KW-0963">Cytoplasm</keyword>
<dbReference type="Gene3D" id="3.90.1440.10">
    <property type="entry name" value="SecA, preprotein cross-linking domain"/>
    <property type="match status" value="1"/>
</dbReference>
<feature type="domain" description="Helicase ATP-binding" evidence="11">
    <location>
        <begin position="95"/>
        <end position="294"/>
    </location>
</feature>
<comment type="subcellular location">
    <subcellularLocation>
        <location evidence="10">Cell membrane</location>
        <topology evidence="10">Peripheral membrane protein</topology>
        <orientation evidence="10">Cytoplasmic side</orientation>
    </subcellularLocation>
    <subcellularLocation>
        <location evidence="10">Cytoplasm</location>
    </subcellularLocation>
    <text evidence="10">Distribution is 50-50.</text>
</comment>
<gene>
    <name evidence="10" type="primary">secA</name>
    <name evidence="14" type="ORF">Pan161_58970</name>
</gene>
<evidence type="ECO:0000259" key="11">
    <source>
        <dbReference type="PROSITE" id="PS51192"/>
    </source>
</evidence>
<dbReference type="PRINTS" id="PR00906">
    <property type="entry name" value="SECA"/>
</dbReference>
<dbReference type="SMART" id="SM00957">
    <property type="entry name" value="SecA_DEAD"/>
    <property type="match status" value="1"/>
</dbReference>
<keyword evidence="7 10" id="KW-1278">Translocase</keyword>
<feature type="domain" description="Helicase C-terminal" evidence="12">
    <location>
        <begin position="438"/>
        <end position="612"/>
    </location>
</feature>
<dbReference type="GO" id="GO:0005886">
    <property type="term" value="C:plasma membrane"/>
    <property type="evidence" value="ECO:0007669"/>
    <property type="project" value="UniProtKB-SubCell"/>
</dbReference>